<accession>A0A9D7SAZ7</accession>
<organism evidence="4 5">
    <name type="scientific">Candidatus Defluviibacterium haderslevense</name>
    <dbReference type="NCBI Taxonomy" id="2981993"/>
    <lineage>
        <taxon>Bacteria</taxon>
        <taxon>Pseudomonadati</taxon>
        <taxon>Bacteroidota</taxon>
        <taxon>Saprospiria</taxon>
        <taxon>Saprospirales</taxon>
        <taxon>Saprospiraceae</taxon>
        <taxon>Candidatus Defluviibacterium</taxon>
    </lineage>
</organism>
<dbReference type="InterPro" id="IPR000923">
    <property type="entry name" value="BlueCu_1"/>
</dbReference>
<keyword evidence="2" id="KW-0186">Copper</keyword>
<evidence type="ECO:0000256" key="1">
    <source>
        <dbReference type="ARBA" id="ARBA00022723"/>
    </source>
</evidence>
<dbReference type="InterPro" id="IPR036415">
    <property type="entry name" value="Lamin_tail_dom_sf"/>
</dbReference>
<dbReference type="Gene3D" id="2.60.40.420">
    <property type="entry name" value="Cupredoxins - blue copper proteins"/>
    <property type="match status" value="1"/>
</dbReference>
<comment type="caution">
    <text evidence="4">The sequence shown here is derived from an EMBL/GenBank/DDBJ whole genome shotgun (WGS) entry which is preliminary data.</text>
</comment>
<keyword evidence="1" id="KW-0479">Metal-binding</keyword>
<dbReference type="Pfam" id="PF00932">
    <property type="entry name" value="LTD"/>
    <property type="match status" value="1"/>
</dbReference>
<dbReference type="GO" id="GO:0005507">
    <property type="term" value="F:copper ion binding"/>
    <property type="evidence" value="ECO:0007669"/>
    <property type="project" value="InterPro"/>
</dbReference>
<evidence type="ECO:0000259" key="3">
    <source>
        <dbReference type="PROSITE" id="PS51841"/>
    </source>
</evidence>
<dbReference type="InterPro" id="IPR001322">
    <property type="entry name" value="Lamin_tail_dom"/>
</dbReference>
<evidence type="ECO:0000256" key="2">
    <source>
        <dbReference type="ARBA" id="ARBA00023008"/>
    </source>
</evidence>
<dbReference type="PROSITE" id="PS51841">
    <property type="entry name" value="LTD"/>
    <property type="match status" value="1"/>
</dbReference>
<dbReference type="Proteomes" id="UP000808349">
    <property type="component" value="Unassembled WGS sequence"/>
</dbReference>
<gene>
    <name evidence="4" type="ORF">IPO85_17715</name>
</gene>
<evidence type="ECO:0000313" key="4">
    <source>
        <dbReference type="EMBL" id="MBK9719312.1"/>
    </source>
</evidence>
<dbReference type="InterPro" id="IPR008972">
    <property type="entry name" value="Cupredoxin"/>
</dbReference>
<dbReference type="GO" id="GO:0009055">
    <property type="term" value="F:electron transfer activity"/>
    <property type="evidence" value="ECO:0007669"/>
    <property type="project" value="InterPro"/>
</dbReference>
<sequence length="772" mass="85151">MRKLVHIICFFNLFLLNVNGQIIINEIMYNPPEAGNDRLEYIELYNTSNSVLSLKDYIIDDAVNIIFPDTFINPKSYFLICGNAAAFDSVFGFKALEWTSGALRNDNEVITLKDQNGIPLDSVHYYDVNGWPALADGNGSSLELCRTTADNSRSEYWKGSTTNTNKTIDGLKIFATPGKANNVECANYTIESSDFAFTPNNLEIFVGEHVEWKNVSGTHNVNASNATFPNNPEGFINGPPTIGNWTFIKRFDLLGEYNYQCDQHPNQMKGKIIVKPRNSQYPSYPVGLISSVNNNGEVDSLNVQCQLEGVVHGINFRPAGLQFVLIDKFDDGIVVFNANASFSYTVKEGDRIAVRGTVIQFNGLIEIQADTIIKIATNNTLSTAQPILALSENTEAQLVKIRNAQLVNPVQWTNNPLGFTVKVTNGIANFDVRIDNDCDLLTKEPPSGTFDITGLGWQNDPSSPYNEGYQLMPRYTTDISPYIPASKFYPKYGISKVTGINPSSGVADSIGTKCELKGVVYGIDYLGTSGLQFTIIDPSDGIGVFSTTKNFGYTVKEGDEVTVQGKIEQFRGLTQINLDTIWVNSSNNTLKTPTITTVLDENTESNLVKMNNMIIVNPSDWIGGGAGFNVRISNGTKEFVMRIDDNTDIANTALGGNRVNVTGIGSQFDATNPFTEDYQIIPRYLRDLSFSTSNQDLNPGADVQLSPQPCADYVYFIGKINDYSTVHILSLDGKLLESKTIDSKLDIQLQSGIYALQLIGDHKQKTLKLMVK</sequence>
<dbReference type="Pfam" id="PF00127">
    <property type="entry name" value="Copper-bind"/>
    <property type="match status" value="1"/>
</dbReference>
<dbReference type="SUPFAM" id="SSF74853">
    <property type="entry name" value="Lamin A/C globular tail domain"/>
    <property type="match status" value="1"/>
</dbReference>
<protein>
    <submittedName>
        <fullName evidence="4">Lamin tail domain-containing protein</fullName>
    </submittedName>
</protein>
<name>A0A9D7SAZ7_9BACT</name>
<dbReference type="SUPFAM" id="SSF49503">
    <property type="entry name" value="Cupredoxins"/>
    <property type="match status" value="1"/>
</dbReference>
<proteinExistence type="predicted"/>
<evidence type="ECO:0000313" key="5">
    <source>
        <dbReference type="Proteomes" id="UP000808349"/>
    </source>
</evidence>
<reference evidence="4 5" key="1">
    <citation type="submission" date="2020-10" db="EMBL/GenBank/DDBJ databases">
        <title>Connecting structure to function with the recovery of over 1000 high-quality activated sludge metagenome-assembled genomes encoding full-length rRNA genes using long-read sequencing.</title>
        <authorList>
            <person name="Singleton C.M."/>
            <person name="Petriglieri F."/>
            <person name="Kristensen J.M."/>
            <person name="Kirkegaard R.H."/>
            <person name="Michaelsen T.Y."/>
            <person name="Andersen M.H."/>
            <person name="Karst S.M."/>
            <person name="Dueholm M.S."/>
            <person name="Nielsen P.H."/>
            <person name="Albertsen M."/>
        </authorList>
    </citation>
    <scope>NUCLEOTIDE SEQUENCE [LARGE SCALE GENOMIC DNA]</scope>
    <source>
        <strain evidence="4">Ribe_18-Q3-R11-54_BAT3C.373</strain>
    </source>
</reference>
<feature type="domain" description="LTD" evidence="3">
    <location>
        <begin position="10"/>
        <end position="127"/>
    </location>
</feature>
<dbReference type="EMBL" id="JADKFW010000018">
    <property type="protein sequence ID" value="MBK9719312.1"/>
    <property type="molecule type" value="Genomic_DNA"/>
</dbReference>
<dbReference type="AlphaFoldDB" id="A0A9D7SAZ7"/>